<dbReference type="AlphaFoldDB" id="S7Q030"/>
<dbReference type="PANTHER" id="PTHR42774">
    <property type="entry name" value="PHOSPHOTRANSFERASE SYSTEM TRANSPORT PROTEIN"/>
    <property type="match status" value="1"/>
</dbReference>
<dbReference type="SUPFAM" id="SSF53613">
    <property type="entry name" value="Ribokinase-like"/>
    <property type="match status" value="2"/>
</dbReference>
<proteinExistence type="predicted"/>
<dbReference type="Proteomes" id="UP000030669">
    <property type="component" value="Unassembled WGS sequence"/>
</dbReference>
<evidence type="ECO:0000313" key="3">
    <source>
        <dbReference type="EMBL" id="EPQ53043.1"/>
    </source>
</evidence>
<dbReference type="HOGENOM" id="CLU_510007_0_0_1"/>
<dbReference type="EMBL" id="KB469306">
    <property type="protein sequence ID" value="EPQ53043.1"/>
    <property type="molecule type" value="Genomic_DNA"/>
</dbReference>
<evidence type="ECO:0000259" key="2">
    <source>
        <dbReference type="Pfam" id="PF00294"/>
    </source>
</evidence>
<dbReference type="InterPro" id="IPR052562">
    <property type="entry name" value="Ketohexokinase-related"/>
</dbReference>
<dbReference type="KEGG" id="gtr:GLOTRDRAFT_79062"/>
<evidence type="ECO:0000313" key="4">
    <source>
        <dbReference type="Proteomes" id="UP000030669"/>
    </source>
</evidence>
<dbReference type="OMA" id="STRFCKV"/>
<evidence type="ECO:0000256" key="1">
    <source>
        <dbReference type="SAM" id="MobiDB-lite"/>
    </source>
</evidence>
<feature type="compositionally biased region" description="Low complexity" evidence="1">
    <location>
        <begin position="372"/>
        <end position="387"/>
    </location>
</feature>
<accession>S7Q030</accession>
<sequence>MARRRRDTQETVQNALERPLRIVVSGTLFVTHTLGLPTYPAPSTVNRANSVHTSRGGSASNVSSLLAQLPTVDAMLVAPLGGNNEGRMIIRELENEGVNLRFCKIWDGSGVPSAWVLHADESDTRTVINHNPLPDISHEEFVSLLGPILIPENYPFYSSPSHSPTLTTHAHPVGPGAPQYRQQPQSPPLPPARLPVTNPNSPAPFEWIHFEGRSVKTTLNNMAGLDGLARERRWRSHCVFSVDVGRRARQGVEALIPHADVIFLNKHYAQAHSPRYSLTPRAFLLSLTPIVPQHALLVAHWGSEGAALLSLPTREYLQSSGWVDDKQAGKSRDNTVDSAFARQYRGMAVAGDETDSDAVVSVKTGSDFWAGSHTTSSSSYTAASYHTIGSSGESSGDRRIPKHRGRSSSSSSQDTEIAPTDRAKTPSRHGAAGEVMDEVGAQDAFVAGMIYALSRRILPGAPYTPYGTTNNRPAGDAQEDKGKWRLDECLRFATELAGRKARQKGWEGLADDMRRTGWLDA</sequence>
<dbReference type="GeneID" id="19308864"/>
<reference evidence="3 4" key="1">
    <citation type="journal article" date="2012" name="Science">
        <title>The Paleozoic origin of enzymatic lignin decomposition reconstructed from 31 fungal genomes.</title>
        <authorList>
            <person name="Floudas D."/>
            <person name="Binder M."/>
            <person name="Riley R."/>
            <person name="Barry K."/>
            <person name="Blanchette R.A."/>
            <person name="Henrissat B."/>
            <person name="Martinez A.T."/>
            <person name="Otillar R."/>
            <person name="Spatafora J.W."/>
            <person name="Yadav J.S."/>
            <person name="Aerts A."/>
            <person name="Benoit I."/>
            <person name="Boyd A."/>
            <person name="Carlson A."/>
            <person name="Copeland A."/>
            <person name="Coutinho P.M."/>
            <person name="de Vries R.P."/>
            <person name="Ferreira P."/>
            <person name="Findley K."/>
            <person name="Foster B."/>
            <person name="Gaskell J."/>
            <person name="Glotzer D."/>
            <person name="Gorecki P."/>
            <person name="Heitman J."/>
            <person name="Hesse C."/>
            <person name="Hori C."/>
            <person name="Igarashi K."/>
            <person name="Jurgens J.A."/>
            <person name="Kallen N."/>
            <person name="Kersten P."/>
            <person name="Kohler A."/>
            <person name="Kuees U."/>
            <person name="Kumar T.K.A."/>
            <person name="Kuo A."/>
            <person name="LaButti K."/>
            <person name="Larrondo L.F."/>
            <person name="Lindquist E."/>
            <person name="Ling A."/>
            <person name="Lombard V."/>
            <person name="Lucas S."/>
            <person name="Lundell T."/>
            <person name="Martin R."/>
            <person name="McLaughlin D.J."/>
            <person name="Morgenstern I."/>
            <person name="Morin E."/>
            <person name="Murat C."/>
            <person name="Nagy L.G."/>
            <person name="Nolan M."/>
            <person name="Ohm R.A."/>
            <person name="Patyshakuliyeva A."/>
            <person name="Rokas A."/>
            <person name="Ruiz-Duenas F.J."/>
            <person name="Sabat G."/>
            <person name="Salamov A."/>
            <person name="Samejima M."/>
            <person name="Schmutz J."/>
            <person name="Slot J.C."/>
            <person name="St John F."/>
            <person name="Stenlid J."/>
            <person name="Sun H."/>
            <person name="Sun S."/>
            <person name="Syed K."/>
            <person name="Tsang A."/>
            <person name="Wiebenga A."/>
            <person name="Young D."/>
            <person name="Pisabarro A."/>
            <person name="Eastwood D.C."/>
            <person name="Martin F."/>
            <person name="Cullen D."/>
            <person name="Grigoriev I.V."/>
            <person name="Hibbett D.S."/>
        </authorList>
    </citation>
    <scope>NUCLEOTIDE SEQUENCE [LARGE SCALE GENOMIC DNA]</scope>
    <source>
        <strain evidence="3 4">ATCC 11539</strain>
    </source>
</reference>
<feature type="domain" description="Carbohydrate kinase PfkB" evidence="2">
    <location>
        <begin position="41"/>
        <end position="132"/>
    </location>
</feature>
<dbReference type="Gene3D" id="3.40.1190.20">
    <property type="match status" value="2"/>
</dbReference>
<gene>
    <name evidence="3" type="ORF">GLOTRDRAFT_79062</name>
</gene>
<dbReference type="RefSeq" id="XP_007868351.1">
    <property type="nucleotide sequence ID" value="XM_007870160.1"/>
</dbReference>
<feature type="region of interest" description="Disordered" evidence="1">
    <location>
        <begin position="161"/>
        <end position="193"/>
    </location>
</feature>
<dbReference type="InterPro" id="IPR029056">
    <property type="entry name" value="Ribokinase-like"/>
</dbReference>
<protein>
    <recommendedName>
        <fullName evidence="2">Carbohydrate kinase PfkB domain-containing protein</fullName>
    </recommendedName>
</protein>
<dbReference type="InterPro" id="IPR011611">
    <property type="entry name" value="PfkB_dom"/>
</dbReference>
<organism evidence="3 4">
    <name type="scientific">Gloeophyllum trabeum (strain ATCC 11539 / FP-39264 / Madison 617)</name>
    <name type="common">Brown rot fungus</name>
    <dbReference type="NCBI Taxonomy" id="670483"/>
    <lineage>
        <taxon>Eukaryota</taxon>
        <taxon>Fungi</taxon>
        <taxon>Dikarya</taxon>
        <taxon>Basidiomycota</taxon>
        <taxon>Agaricomycotina</taxon>
        <taxon>Agaricomycetes</taxon>
        <taxon>Gloeophyllales</taxon>
        <taxon>Gloeophyllaceae</taxon>
        <taxon>Gloeophyllum</taxon>
    </lineage>
</organism>
<dbReference type="PANTHER" id="PTHR42774:SF3">
    <property type="entry name" value="KETOHEXOKINASE"/>
    <property type="match status" value="1"/>
</dbReference>
<feature type="compositionally biased region" description="Low complexity" evidence="1">
    <location>
        <begin position="161"/>
        <end position="184"/>
    </location>
</feature>
<keyword evidence="4" id="KW-1185">Reference proteome</keyword>
<dbReference type="eggNOG" id="KOG2947">
    <property type="taxonomic scope" value="Eukaryota"/>
</dbReference>
<feature type="region of interest" description="Disordered" evidence="1">
    <location>
        <begin position="372"/>
        <end position="432"/>
    </location>
</feature>
<name>S7Q030_GLOTA</name>
<dbReference type="Pfam" id="PF00294">
    <property type="entry name" value="PfkB"/>
    <property type="match status" value="1"/>
</dbReference>
<dbReference type="OrthoDB" id="204058at2759"/>
<dbReference type="STRING" id="670483.S7Q030"/>